<accession>A0A4Q7U033</accession>
<evidence type="ECO:0000313" key="2">
    <source>
        <dbReference type="EMBL" id="RZT66734.1"/>
    </source>
</evidence>
<organism evidence="2 3">
    <name type="scientific">Leucobacter luti</name>
    <dbReference type="NCBI Taxonomy" id="340320"/>
    <lineage>
        <taxon>Bacteria</taxon>
        <taxon>Bacillati</taxon>
        <taxon>Actinomycetota</taxon>
        <taxon>Actinomycetes</taxon>
        <taxon>Micrococcales</taxon>
        <taxon>Microbacteriaceae</taxon>
        <taxon>Leucobacter</taxon>
    </lineage>
</organism>
<feature type="region of interest" description="Disordered" evidence="1">
    <location>
        <begin position="1"/>
        <end position="21"/>
    </location>
</feature>
<evidence type="ECO:0000256" key="1">
    <source>
        <dbReference type="SAM" id="MobiDB-lite"/>
    </source>
</evidence>
<dbReference type="RefSeq" id="WP_130453087.1">
    <property type="nucleotide sequence ID" value="NZ_QYAG01000001.1"/>
</dbReference>
<sequence>MTETTRTKSAKKPADHKPANTATVKVKYAGAEFEVPVGAASSARLLRLLEKNAIAAAIERLIGDDGYDRLLDAIEDGFGTDDMEKVAEFLGKALEAAGAKN</sequence>
<proteinExistence type="predicted"/>
<evidence type="ECO:0000313" key="3">
    <source>
        <dbReference type="Proteomes" id="UP000291832"/>
    </source>
</evidence>
<dbReference type="OrthoDB" id="4991557at2"/>
<keyword evidence="3" id="KW-1185">Reference proteome</keyword>
<reference evidence="2 3" key="1">
    <citation type="journal article" date="2015" name="Stand. Genomic Sci.">
        <title>Genomic Encyclopedia of Bacterial and Archaeal Type Strains, Phase III: the genomes of soil and plant-associated and newly described type strains.</title>
        <authorList>
            <person name="Whitman W.B."/>
            <person name="Woyke T."/>
            <person name="Klenk H.P."/>
            <person name="Zhou Y."/>
            <person name="Lilburn T.G."/>
            <person name="Beck B.J."/>
            <person name="De Vos P."/>
            <person name="Vandamme P."/>
            <person name="Eisen J.A."/>
            <person name="Garrity G."/>
            <person name="Hugenholtz P."/>
            <person name="Kyrpides N.C."/>
        </authorList>
    </citation>
    <scope>NUCLEOTIDE SEQUENCE [LARGE SCALE GENOMIC DNA]</scope>
    <source>
        <strain evidence="2 3">RF6</strain>
    </source>
</reference>
<comment type="caution">
    <text evidence="2">The sequence shown here is derived from an EMBL/GenBank/DDBJ whole genome shotgun (WGS) entry which is preliminary data.</text>
</comment>
<dbReference type="Proteomes" id="UP000291832">
    <property type="component" value="Unassembled WGS sequence"/>
</dbReference>
<name>A0A4Q7U033_9MICO</name>
<dbReference type="AlphaFoldDB" id="A0A4Q7U033"/>
<gene>
    <name evidence="2" type="ORF">EV139_0861</name>
</gene>
<protein>
    <submittedName>
        <fullName evidence="2">Uncharacterized protein</fullName>
    </submittedName>
</protein>
<dbReference type="EMBL" id="SHKI01000003">
    <property type="protein sequence ID" value="RZT66734.1"/>
    <property type="molecule type" value="Genomic_DNA"/>
</dbReference>